<accession>A0A1Y2CBN9</accession>
<dbReference type="Proteomes" id="UP000193642">
    <property type="component" value="Unassembled WGS sequence"/>
</dbReference>
<proteinExistence type="predicted"/>
<gene>
    <name evidence="2" type="ORF">BCR33DRAFT_222216</name>
</gene>
<dbReference type="OrthoDB" id="342900at2759"/>
<keyword evidence="3" id="KW-1185">Reference proteome</keyword>
<dbReference type="EMBL" id="MCGO01000022">
    <property type="protein sequence ID" value="ORY44448.1"/>
    <property type="molecule type" value="Genomic_DNA"/>
</dbReference>
<evidence type="ECO:0000313" key="2">
    <source>
        <dbReference type="EMBL" id="ORY44448.1"/>
    </source>
</evidence>
<dbReference type="InterPro" id="IPR024687">
    <property type="entry name" value="MMS19_C"/>
</dbReference>
<sequence>MIHRLESSAYKRVFCQIIVVWKQKLFKHCLPILVDGFSNSTEDLKSNYLLALSHLMKYVSKSVILYEIQNVSVYFTRIRVNNSRIFPS</sequence>
<comment type="caution">
    <text evidence="2">The sequence shown here is derived from an EMBL/GenBank/DDBJ whole genome shotgun (WGS) entry which is preliminary data.</text>
</comment>
<name>A0A1Y2CBN9_9FUNG</name>
<feature type="domain" description="MMS19 C-terminal" evidence="1">
    <location>
        <begin position="11"/>
        <end position="70"/>
    </location>
</feature>
<protein>
    <recommendedName>
        <fullName evidence="1">MMS19 C-terminal domain-containing protein</fullName>
    </recommendedName>
</protein>
<dbReference type="AlphaFoldDB" id="A0A1Y2CBN9"/>
<dbReference type="Pfam" id="PF12460">
    <property type="entry name" value="MMS19_C"/>
    <property type="match status" value="1"/>
</dbReference>
<reference evidence="2 3" key="1">
    <citation type="submission" date="2016-07" db="EMBL/GenBank/DDBJ databases">
        <title>Pervasive Adenine N6-methylation of Active Genes in Fungi.</title>
        <authorList>
            <consortium name="DOE Joint Genome Institute"/>
            <person name="Mondo S.J."/>
            <person name="Dannebaum R.O."/>
            <person name="Kuo R.C."/>
            <person name="Labutti K."/>
            <person name="Haridas S."/>
            <person name="Kuo A."/>
            <person name="Salamov A."/>
            <person name="Ahrendt S.R."/>
            <person name="Lipzen A."/>
            <person name="Sullivan W."/>
            <person name="Andreopoulos W.B."/>
            <person name="Clum A."/>
            <person name="Lindquist E."/>
            <person name="Daum C."/>
            <person name="Ramamoorthy G.K."/>
            <person name="Gryganskyi A."/>
            <person name="Culley D."/>
            <person name="Magnuson J.K."/>
            <person name="James T.Y."/>
            <person name="O'Malley M.A."/>
            <person name="Stajich J.E."/>
            <person name="Spatafora J.W."/>
            <person name="Visel A."/>
            <person name="Grigoriev I.V."/>
        </authorList>
    </citation>
    <scope>NUCLEOTIDE SEQUENCE [LARGE SCALE GENOMIC DNA]</scope>
    <source>
        <strain evidence="2 3">JEL800</strain>
    </source>
</reference>
<evidence type="ECO:0000259" key="1">
    <source>
        <dbReference type="Pfam" id="PF12460"/>
    </source>
</evidence>
<dbReference type="STRING" id="329046.A0A1Y2CBN9"/>
<organism evidence="2 3">
    <name type="scientific">Rhizoclosmatium globosum</name>
    <dbReference type="NCBI Taxonomy" id="329046"/>
    <lineage>
        <taxon>Eukaryota</taxon>
        <taxon>Fungi</taxon>
        <taxon>Fungi incertae sedis</taxon>
        <taxon>Chytridiomycota</taxon>
        <taxon>Chytridiomycota incertae sedis</taxon>
        <taxon>Chytridiomycetes</taxon>
        <taxon>Chytridiales</taxon>
        <taxon>Chytriomycetaceae</taxon>
        <taxon>Rhizoclosmatium</taxon>
    </lineage>
</organism>
<evidence type="ECO:0000313" key="3">
    <source>
        <dbReference type="Proteomes" id="UP000193642"/>
    </source>
</evidence>